<feature type="compositionally biased region" description="Polar residues" evidence="1">
    <location>
        <begin position="62"/>
        <end position="72"/>
    </location>
</feature>
<protein>
    <submittedName>
        <fullName evidence="2">Uncharacterized protein</fullName>
    </submittedName>
</protein>
<evidence type="ECO:0000313" key="2">
    <source>
        <dbReference type="EMBL" id="EKV31809.1"/>
    </source>
</evidence>
<keyword evidence="3" id="KW-1185">Reference proteome</keyword>
<organism evidence="2 3">
    <name type="scientific">Caenispirillum salinarum AK4</name>
    <dbReference type="NCBI Taxonomy" id="1238182"/>
    <lineage>
        <taxon>Bacteria</taxon>
        <taxon>Pseudomonadati</taxon>
        <taxon>Pseudomonadota</taxon>
        <taxon>Alphaproteobacteria</taxon>
        <taxon>Rhodospirillales</taxon>
        <taxon>Novispirillaceae</taxon>
        <taxon>Caenispirillum</taxon>
    </lineage>
</organism>
<evidence type="ECO:0000313" key="3">
    <source>
        <dbReference type="Proteomes" id="UP000009881"/>
    </source>
</evidence>
<accession>K9H417</accession>
<dbReference type="Proteomes" id="UP000009881">
    <property type="component" value="Unassembled WGS sequence"/>
</dbReference>
<sequence>MRACWLSRARGAAAPRSPRSGNTGSRTLQVPVRVANRPAADGDSCFRRNGGYVDACLKNRKSTSSLRKQGATSGVRHRASRSRKTEGSGKLRVPAGVWGGSPKRAALAVRGRQTAFVHSCFRRNDDRGREGGRASRAVLP</sequence>
<proteinExistence type="predicted"/>
<feature type="region of interest" description="Disordered" evidence="1">
    <location>
        <begin position="61"/>
        <end position="99"/>
    </location>
</feature>
<reference evidence="2 3" key="1">
    <citation type="journal article" date="2013" name="Genome Announc.">
        <title>Draft Genome Sequence of an Alphaproteobacterium, Caenispirillum salinarum AK4(T), Isolated from a Solar Saltern.</title>
        <authorList>
            <person name="Khatri I."/>
            <person name="Singh A."/>
            <person name="Korpole S."/>
            <person name="Pinnaka A.K."/>
            <person name="Subramanian S."/>
        </authorList>
    </citation>
    <scope>NUCLEOTIDE SEQUENCE [LARGE SCALE GENOMIC DNA]</scope>
    <source>
        <strain evidence="2 3">AK4</strain>
    </source>
</reference>
<evidence type="ECO:0000256" key="1">
    <source>
        <dbReference type="SAM" id="MobiDB-lite"/>
    </source>
</evidence>
<dbReference type="AlphaFoldDB" id="K9H417"/>
<comment type="caution">
    <text evidence="2">The sequence shown here is derived from an EMBL/GenBank/DDBJ whole genome shotgun (WGS) entry which is preliminary data.</text>
</comment>
<feature type="compositionally biased region" description="Low complexity" evidence="1">
    <location>
        <begin position="7"/>
        <end position="21"/>
    </location>
</feature>
<dbReference type="EMBL" id="ANHY01000005">
    <property type="protein sequence ID" value="EKV31809.1"/>
    <property type="molecule type" value="Genomic_DNA"/>
</dbReference>
<feature type="region of interest" description="Disordered" evidence="1">
    <location>
        <begin position="1"/>
        <end position="27"/>
    </location>
</feature>
<gene>
    <name evidence="2" type="ORF">C882_3560</name>
</gene>
<name>K9H417_9PROT</name>
<dbReference type="STRING" id="1238182.C882_3560"/>